<dbReference type="AlphaFoldDB" id="A0A0Q3L122"/>
<feature type="domain" description="F-box" evidence="1">
    <location>
        <begin position="21"/>
        <end position="70"/>
    </location>
</feature>
<reference evidence="3" key="3">
    <citation type="submission" date="2018-08" db="UniProtKB">
        <authorList>
            <consortium name="EnsemblPlants"/>
        </authorList>
    </citation>
    <scope>IDENTIFICATION</scope>
    <source>
        <strain evidence="3">cv. Bd21</strain>
    </source>
</reference>
<protein>
    <recommendedName>
        <fullName evidence="1">F-box domain-containing protein</fullName>
    </recommendedName>
</protein>
<evidence type="ECO:0000313" key="2">
    <source>
        <dbReference type="EMBL" id="KQJ86013.1"/>
    </source>
</evidence>
<sequence>MKRIRSWRRRKSTLVKKKTKPDHISNLPGAILGDIISLLPTKEGARTQILNRRWRHLWRSAPLNLNYRDLPYNNGGRVAAVSQILSSHLGPGRRLSLDGYLLQCDIDDVTLDPWLRSAALRNLQELEFVGFSSHTASLQAAIFRFSPTLRVVGDEFGGVDVHADSSSSLDYLLGSGQRLRLLIVGCPALDCLKFFGGCGFRCLRINSLNLRTIMVKIIRYNHTVKFAFEELIIEIAPCLKRLLQTIVLKTYWGTKSQVSFVTFFVLNARRLESMTLGIRYVDNTEKFIAKQHKKLQLENRVSRDAQFHFVAGLQSCVEGTNHRVAI</sequence>
<dbReference type="Pfam" id="PF24758">
    <property type="entry name" value="LRR_At5g56370"/>
    <property type="match status" value="1"/>
</dbReference>
<dbReference type="InterPro" id="IPR053781">
    <property type="entry name" value="F-box_AtFBL13-like"/>
</dbReference>
<dbReference type="Proteomes" id="UP000008810">
    <property type="component" value="Chromosome 4"/>
</dbReference>
<dbReference type="EnsemblPlants" id="KQJ86013">
    <property type="protein sequence ID" value="KQJ86013"/>
    <property type="gene ID" value="BRADI_4g02877v3"/>
</dbReference>
<accession>A0A0Q3L122</accession>
<reference evidence="2" key="2">
    <citation type="submission" date="2017-06" db="EMBL/GenBank/DDBJ databases">
        <title>WGS assembly of Brachypodium distachyon.</title>
        <authorList>
            <consortium name="The International Brachypodium Initiative"/>
            <person name="Lucas S."/>
            <person name="Harmon-Smith M."/>
            <person name="Lail K."/>
            <person name="Tice H."/>
            <person name="Grimwood J."/>
            <person name="Bruce D."/>
            <person name="Barry K."/>
            <person name="Shu S."/>
            <person name="Lindquist E."/>
            <person name="Wang M."/>
            <person name="Pitluck S."/>
            <person name="Vogel J.P."/>
            <person name="Garvin D.F."/>
            <person name="Mockler T.C."/>
            <person name="Schmutz J."/>
            <person name="Rokhsar D."/>
            <person name="Bevan M.W."/>
        </authorList>
    </citation>
    <scope>NUCLEOTIDE SEQUENCE</scope>
    <source>
        <strain evidence="2">Bd21</strain>
    </source>
</reference>
<dbReference type="PROSITE" id="PS50181">
    <property type="entry name" value="FBOX"/>
    <property type="match status" value="1"/>
</dbReference>
<dbReference type="SMART" id="SM00579">
    <property type="entry name" value="FBD"/>
    <property type="match status" value="1"/>
</dbReference>
<dbReference type="InterPro" id="IPR001810">
    <property type="entry name" value="F-box_dom"/>
</dbReference>
<dbReference type="EMBL" id="CM000883">
    <property type="protein sequence ID" value="KQJ86013.1"/>
    <property type="molecule type" value="Genomic_DNA"/>
</dbReference>
<dbReference type="InterPro" id="IPR055302">
    <property type="entry name" value="F-box_dom-containing"/>
</dbReference>
<dbReference type="InParanoid" id="A0A0Q3L122"/>
<evidence type="ECO:0000313" key="4">
    <source>
        <dbReference type="Proteomes" id="UP000008810"/>
    </source>
</evidence>
<dbReference type="PANTHER" id="PTHR32141">
    <property type="match status" value="1"/>
</dbReference>
<dbReference type="InterPro" id="IPR006566">
    <property type="entry name" value="FBD"/>
</dbReference>
<dbReference type="PANTHER" id="PTHR32141:SF123">
    <property type="entry name" value="F-BOX DOMAIN-CONTAINING PROTEIN"/>
    <property type="match status" value="1"/>
</dbReference>
<dbReference type="OrthoDB" id="685487at2759"/>
<evidence type="ECO:0000259" key="1">
    <source>
        <dbReference type="PROSITE" id="PS50181"/>
    </source>
</evidence>
<dbReference type="STRING" id="15368.A0A0Q3L122"/>
<keyword evidence="4" id="KW-1185">Reference proteome</keyword>
<dbReference type="ExpressionAtlas" id="A0A0Q3L122">
    <property type="expression patterns" value="baseline"/>
</dbReference>
<dbReference type="Gramene" id="KQJ86013">
    <property type="protein sequence ID" value="KQJ86013"/>
    <property type="gene ID" value="BRADI_4g02877v3"/>
</dbReference>
<dbReference type="CDD" id="cd22160">
    <property type="entry name" value="F-box_AtFBL13-like"/>
    <property type="match status" value="1"/>
</dbReference>
<dbReference type="SUPFAM" id="SSF81383">
    <property type="entry name" value="F-box domain"/>
    <property type="match status" value="1"/>
</dbReference>
<dbReference type="InterPro" id="IPR055411">
    <property type="entry name" value="LRR_FXL15/At3g58940/PEG3-like"/>
</dbReference>
<evidence type="ECO:0000313" key="3">
    <source>
        <dbReference type="EnsemblPlants" id="KQJ86013"/>
    </source>
</evidence>
<organism evidence="2">
    <name type="scientific">Brachypodium distachyon</name>
    <name type="common">Purple false brome</name>
    <name type="synonym">Trachynia distachya</name>
    <dbReference type="NCBI Taxonomy" id="15368"/>
    <lineage>
        <taxon>Eukaryota</taxon>
        <taxon>Viridiplantae</taxon>
        <taxon>Streptophyta</taxon>
        <taxon>Embryophyta</taxon>
        <taxon>Tracheophyta</taxon>
        <taxon>Spermatophyta</taxon>
        <taxon>Magnoliopsida</taxon>
        <taxon>Liliopsida</taxon>
        <taxon>Poales</taxon>
        <taxon>Poaceae</taxon>
        <taxon>BOP clade</taxon>
        <taxon>Pooideae</taxon>
        <taxon>Stipodae</taxon>
        <taxon>Brachypodieae</taxon>
        <taxon>Brachypodium</taxon>
    </lineage>
</organism>
<name>A0A0Q3L122_BRADI</name>
<gene>
    <name evidence="2" type="ORF">BRADI_4g02877v3</name>
</gene>
<reference evidence="2 3" key="1">
    <citation type="journal article" date="2010" name="Nature">
        <title>Genome sequencing and analysis of the model grass Brachypodium distachyon.</title>
        <authorList>
            <consortium name="International Brachypodium Initiative"/>
        </authorList>
    </citation>
    <scope>NUCLEOTIDE SEQUENCE [LARGE SCALE GENOMIC DNA]</scope>
    <source>
        <strain evidence="2 3">Bd21</strain>
    </source>
</reference>
<dbReference type="InterPro" id="IPR036047">
    <property type="entry name" value="F-box-like_dom_sf"/>
</dbReference>
<proteinExistence type="predicted"/>